<evidence type="ECO:0000313" key="3">
    <source>
        <dbReference type="Proteomes" id="UP000030889"/>
    </source>
</evidence>
<reference evidence="2 3" key="1">
    <citation type="submission" date="2014-09" db="EMBL/GenBank/DDBJ databases">
        <title>Alistipes sp. 627, sp. nov., a novel member of the family Rikenellaceae isolated from human faeces.</title>
        <authorList>
            <person name="Shkoporov A.N."/>
            <person name="Chaplin A.V."/>
            <person name="Motuzova O.V."/>
            <person name="Kafarskaia L.I."/>
            <person name="Khokhlova E.V."/>
            <person name="Efimov B.A."/>
        </authorList>
    </citation>
    <scope>NUCLEOTIDE SEQUENCE [LARGE SCALE GENOMIC DNA]</scope>
    <source>
        <strain evidence="2 3">627</strain>
    </source>
</reference>
<gene>
    <name evidence="2" type="ORF">LG35_03205</name>
</gene>
<protein>
    <recommendedName>
        <fullName evidence="4">Cell envelope biogenesis protein LolA</fullName>
    </recommendedName>
</protein>
<accession>A0ABR4YKM2</accession>
<evidence type="ECO:0000256" key="1">
    <source>
        <dbReference type="SAM" id="SignalP"/>
    </source>
</evidence>
<keyword evidence="3" id="KW-1185">Reference proteome</keyword>
<comment type="caution">
    <text evidence="2">The sequence shown here is derived from an EMBL/GenBank/DDBJ whole genome shotgun (WGS) entry which is preliminary data.</text>
</comment>
<feature type="chain" id="PRO_5045991724" description="Cell envelope biogenesis protein LolA" evidence="1">
    <location>
        <begin position="21"/>
        <end position="208"/>
    </location>
</feature>
<sequence length="208" mass="23368">MKRFILIAAALVAAASSAKADETSESILRHIAETFASYGNYEVRFTVSAQGMGNMSGNYFVSGDRYRIKLQKQEQFSDGTNRYEIYAADKEVVIDAADTGSHNILNNPTRAFEFAPEEFESTYTGPAELKRKAVEKVKLVPRSDRYGNGTITLYVSAEDGMPVALNYDYQGEELTVTIDRIIPLEEIDKTMFLFDPSLYGDYEVIDFR</sequence>
<keyword evidence="1" id="KW-0732">Signal</keyword>
<proteinExistence type="predicted"/>
<dbReference type="EMBL" id="JRGF01000003">
    <property type="protein sequence ID" value="KHE42611.1"/>
    <property type="molecule type" value="Genomic_DNA"/>
</dbReference>
<evidence type="ECO:0008006" key="4">
    <source>
        <dbReference type="Google" id="ProtNLM"/>
    </source>
</evidence>
<evidence type="ECO:0000313" key="2">
    <source>
        <dbReference type="EMBL" id="KHE42611.1"/>
    </source>
</evidence>
<organism evidence="2 3">
    <name type="scientific">Alistipes inops</name>
    <dbReference type="NCBI Taxonomy" id="1501391"/>
    <lineage>
        <taxon>Bacteria</taxon>
        <taxon>Pseudomonadati</taxon>
        <taxon>Bacteroidota</taxon>
        <taxon>Bacteroidia</taxon>
        <taxon>Bacteroidales</taxon>
        <taxon>Rikenellaceae</taxon>
        <taxon>Alistipes</taxon>
    </lineage>
</organism>
<dbReference type="Proteomes" id="UP000030889">
    <property type="component" value="Unassembled WGS sequence"/>
</dbReference>
<feature type="signal peptide" evidence="1">
    <location>
        <begin position="1"/>
        <end position="20"/>
    </location>
</feature>
<dbReference type="RefSeq" id="WP_035472170.1">
    <property type="nucleotide sequence ID" value="NZ_JRGF01000003.1"/>
</dbReference>
<name>A0ABR4YKM2_9BACT</name>
<dbReference type="Gene3D" id="2.50.20.10">
    <property type="entry name" value="Lipoprotein localisation LolA/LolB/LppX"/>
    <property type="match status" value="1"/>
</dbReference>